<gene>
    <name evidence="5" type="ORF">IMSHALPRED_003203</name>
</gene>
<dbReference type="SMART" id="SM00248">
    <property type="entry name" value="ANK"/>
    <property type="match status" value="9"/>
</dbReference>
<dbReference type="PROSITE" id="PS50088">
    <property type="entry name" value="ANK_REPEAT"/>
    <property type="match status" value="6"/>
</dbReference>
<feature type="repeat" description="ANK" evidence="2">
    <location>
        <begin position="905"/>
        <end position="937"/>
    </location>
</feature>
<feature type="region of interest" description="Disordered" evidence="3">
    <location>
        <begin position="26"/>
        <end position="49"/>
    </location>
</feature>
<feature type="region of interest" description="Disordered" evidence="3">
    <location>
        <begin position="1181"/>
        <end position="1204"/>
    </location>
</feature>
<dbReference type="PROSITE" id="PS50297">
    <property type="entry name" value="ANK_REP_REGION"/>
    <property type="match status" value="6"/>
</dbReference>
<dbReference type="InterPro" id="IPR036770">
    <property type="entry name" value="Ankyrin_rpt-contain_sf"/>
</dbReference>
<sequence length="1431" mass="161439">MPRLLCWPRRKDRSSVSYNASDPLSRLSIKQNVPRDTSSDPVPQTPNPKDLWRKAYIDIRNSNNVLVDRFEKILSSEIPGDNGATPSEERLSEIIETQMTLMEHNKWIVNVAGKPVEVRKQVERIVKVVRIAKDSLRVVASIDPVHIGIPVAALCLLTPLIVNDSHQRTAAVDGLSEIAVLIYRFAEVERLYLRDQTGAETTALEAEVVKLYRTILEYQIRIICQLDRNNAHQFARNVVEADNWRGYLEKIRACEAACKDYMALLDTTERLHGMQRLENRLRDVDSEIQQRFDTLIDELETSRKEQEDSNMSKVESECLHTLRTLDYESDKSRIAERVPGTCQWFLSHEKYQSWLNETHSQLLWVTADPGCGKSVLSKFLINSYAENAPTGTPSICYFFFRAGSEKNQDATNALCAILHQLFKQKQALLRHALPEFKINGTKLSGLIETLWGIFLNVAADSEAGGLICILDALDECGGTTRTSLIRKLLRFFSDPPASANVKFIITSRPNTTIENGFLEEGPSVSSFKLMGEGESEMAIIQREISLVIDMLVERFRNKRQQCKIYDEAHHAISDKLAQIENRTYLWVSLIFPELDKNVRSSENALLHLIKAIPTTLQEAYERILSSSTDMAKAKKLLHFVLAAQRPFTLEEMNIAMATTKDCTSVDDLELEPEATFHETVRELCGLFISVSDSKVYLIHQTAREFLLAPNLEGQLVPESRKSWMYSMNLRTSHLELAKTCLQYLHLSGLEDQSQTGAIIDYSKQARKHADLTQRRAFRSYSATVWCFHASESDHEAVCSLMNLMLSITSSRSQAFETWMEFRLRNDQRGPQPSMISQKCADLDQLSLAACFGIAPLVRSLLMKIQHPTDHKSVIQRAAVYAIKYCPDLFYLFLDRGLDVDAPIEDGGSFLHEAARFGRVNVAQLLIKAGSRVNSEDSNLREPLFYAVQQNHSTMISLMIENGACIGHTDVSGQSALYQAIWFSQPTMTRYLLEQGADCNLKDHLGRSPLLHAVRSSYRKGCSNIELLLKYGAEVDSSDCEGNTALSYAAQISDKDASVLLIRHGAQLDSKDQYGRTPLSHAAERLEDRVSALLIKNGAQIDTKCNEMRTPLSYAAKAGSILNIKCLTKNGAEVNSSDWKCNTPLIYAAQNNFFKGKPYKNIEMIRDRVDTLLNQGAKPITVNESGHSPSLILERSKSKPDSHLPEEQIEEIKADIRALKLRLHGAKEVKLPTSSDTLSQVVAHLTVNLINIVNNSTEKATKDYQIAVKTSNQLFCQWKLHPIVSSITLQDDRTIEQEIIKFVLAHEGQDYENIAYSQSCLEEQPSQAPTQSDETAPSPLHELELPKPKALERLHRYGGLVLSQKSENCSFYLHRLAELQQRLFNVNECLYYLESNPDNCSETIDDLIFEATGQESNRFIAPESKIDSLMDT</sequence>
<dbReference type="Gene3D" id="1.25.40.20">
    <property type="entry name" value="Ankyrin repeat-containing domain"/>
    <property type="match status" value="1"/>
</dbReference>
<reference evidence="5" key="1">
    <citation type="submission" date="2021-03" db="EMBL/GenBank/DDBJ databases">
        <authorList>
            <person name="Tagirdzhanova G."/>
        </authorList>
    </citation>
    <scope>NUCLEOTIDE SEQUENCE</scope>
</reference>
<comment type="caution">
    <text evidence="5">The sequence shown here is derived from an EMBL/GenBank/DDBJ whole genome shotgun (WGS) entry which is preliminary data.</text>
</comment>
<evidence type="ECO:0000256" key="2">
    <source>
        <dbReference type="PROSITE-ProRule" id="PRU00023"/>
    </source>
</evidence>
<dbReference type="SUPFAM" id="SSF52540">
    <property type="entry name" value="P-loop containing nucleoside triphosphate hydrolases"/>
    <property type="match status" value="1"/>
</dbReference>
<feature type="domain" description="NACHT" evidence="4">
    <location>
        <begin position="361"/>
        <end position="514"/>
    </location>
</feature>
<feature type="repeat" description="ANK" evidence="2">
    <location>
        <begin position="971"/>
        <end position="1003"/>
    </location>
</feature>
<dbReference type="Pfam" id="PF12796">
    <property type="entry name" value="Ank_2"/>
    <property type="match status" value="2"/>
</dbReference>
<dbReference type="SUPFAM" id="SSF48403">
    <property type="entry name" value="Ankyrin repeat"/>
    <property type="match status" value="1"/>
</dbReference>
<keyword evidence="2" id="KW-0040">ANK repeat</keyword>
<dbReference type="InterPro" id="IPR031359">
    <property type="entry name" value="NACHT_N"/>
</dbReference>
<dbReference type="InterPro" id="IPR054471">
    <property type="entry name" value="GPIID_WHD"/>
</dbReference>
<evidence type="ECO:0000313" key="6">
    <source>
        <dbReference type="Proteomes" id="UP000664534"/>
    </source>
</evidence>
<feature type="repeat" description="ANK" evidence="2">
    <location>
        <begin position="1040"/>
        <end position="1072"/>
    </location>
</feature>
<dbReference type="Pfam" id="PF22939">
    <property type="entry name" value="WHD_GPIID"/>
    <property type="match status" value="1"/>
</dbReference>
<dbReference type="EMBL" id="CAJPDT010000168">
    <property type="protein sequence ID" value="CAF9942100.1"/>
    <property type="molecule type" value="Genomic_DNA"/>
</dbReference>
<name>A0A8H3J784_9LECA</name>
<dbReference type="PANTHER" id="PTHR10039:SF5">
    <property type="entry name" value="NACHT DOMAIN-CONTAINING PROTEIN"/>
    <property type="match status" value="1"/>
</dbReference>
<feature type="compositionally biased region" description="Basic and acidic residues" evidence="3">
    <location>
        <begin position="1193"/>
        <end position="1204"/>
    </location>
</feature>
<feature type="repeat" description="ANK" evidence="2">
    <location>
        <begin position="1106"/>
        <end position="1138"/>
    </location>
</feature>
<dbReference type="OrthoDB" id="163438at2759"/>
<dbReference type="InterPro" id="IPR007111">
    <property type="entry name" value="NACHT_NTPase"/>
</dbReference>
<protein>
    <recommendedName>
        <fullName evidence="4">NACHT domain-containing protein</fullName>
    </recommendedName>
</protein>
<dbReference type="InterPro" id="IPR027417">
    <property type="entry name" value="P-loop_NTPase"/>
</dbReference>
<feature type="compositionally biased region" description="Polar residues" evidence="3">
    <location>
        <begin position="1321"/>
        <end position="1334"/>
    </location>
</feature>
<keyword evidence="6" id="KW-1185">Reference proteome</keyword>
<feature type="compositionally biased region" description="Polar residues" evidence="3">
    <location>
        <begin position="26"/>
        <end position="42"/>
    </location>
</feature>
<evidence type="ECO:0000313" key="5">
    <source>
        <dbReference type="EMBL" id="CAF9942100.1"/>
    </source>
</evidence>
<feature type="repeat" description="ANK" evidence="2">
    <location>
        <begin position="1004"/>
        <end position="1039"/>
    </location>
</feature>
<dbReference type="PROSITE" id="PS50837">
    <property type="entry name" value="NACHT"/>
    <property type="match status" value="1"/>
</dbReference>
<dbReference type="Pfam" id="PF24883">
    <property type="entry name" value="NPHP3_N"/>
    <property type="match status" value="1"/>
</dbReference>
<dbReference type="InterPro" id="IPR002110">
    <property type="entry name" value="Ankyrin_rpt"/>
</dbReference>
<dbReference type="Pfam" id="PF17100">
    <property type="entry name" value="NACHT_N"/>
    <property type="match status" value="1"/>
</dbReference>
<accession>A0A8H3J784</accession>
<dbReference type="PANTHER" id="PTHR10039">
    <property type="entry name" value="AMELOGENIN"/>
    <property type="match status" value="1"/>
</dbReference>
<proteinExistence type="predicted"/>
<evidence type="ECO:0000259" key="4">
    <source>
        <dbReference type="PROSITE" id="PS50837"/>
    </source>
</evidence>
<dbReference type="Gene3D" id="3.40.50.300">
    <property type="entry name" value="P-loop containing nucleotide triphosphate hydrolases"/>
    <property type="match status" value="1"/>
</dbReference>
<evidence type="ECO:0000256" key="3">
    <source>
        <dbReference type="SAM" id="MobiDB-lite"/>
    </source>
</evidence>
<dbReference type="Proteomes" id="UP000664534">
    <property type="component" value="Unassembled WGS sequence"/>
</dbReference>
<feature type="repeat" description="ANK" evidence="2">
    <location>
        <begin position="1073"/>
        <end position="1105"/>
    </location>
</feature>
<feature type="region of interest" description="Disordered" evidence="3">
    <location>
        <begin position="1321"/>
        <end position="1340"/>
    </location>
</feature>
<keyword evidence="1" id="KW-0677">Repeat</keyword>
<evidence type="ECO:0000256" key="1">
    <source>
        <dbReference type="ARBA" id="ARBA00022737"/>
    </source>
</evidence>
<organism evidence="5 6">
    <name type="scientific">Imshaugia aleurites</name>
    <dbReference type="NCBI Taxonomy" id="172621"/>
    <lineage>
        <taxon>Eukaryota</taxon>
        <taxon>Fungi</taxon>
        <taxon>Dikarya</taxon>
        <taxon>Ascomycota</taxon>
        <taxon>Pezizomycotina</taxon>
        <taxon>Lecanoromycetes</taxon>
        <taxon>OSLEUM clade</taxon>
        <taxon>Lecanoromycetidae</taxon>
        <taxon>Lecanorales</taxon>
        <taxon>Lecanorineae</taxon>
        <taxon>Parmeliaceae</taxon>
        <taxon>Imshaugia</taxon>
    </lineage>
</organism>
<dbReference type="InterPro" id="IPR056884">
    <property type="entry name" value="NPHP3-like_N"/>
</dbReference>